<proteinExistence type="predicted"/>
<comment type="caution">
    <text evidence="1">The sequence shown here is derived from an EMBL/GenBank/DDBJ whole genome shotgun (WGS) entry which is preliminary data.</text>
</comment>
<name>A0A414B842_9FIRM</name>
<keyword evidence="2" id="KW-1185">Reference proteome</keyword>
<gene>
    <name evidence="1" type="ORF">DW833_03765</name>
</gene>
<sequence>MTEKENLERCRCVDALIRDIRERISKTERDIEELSSRTVADTVRGGDGGTQLFKVEGLPQSVIEKKRILLEARVNKLGRTLSEKEKAINRAYIFLDTVKPAELRLMLQFYYIDGMSWSRVARKMEKETGKEFSKAGCQIRCMRFFEKLKGEEK</sequence>
<dbReference type="RefSeq" id="WP_118380620.1">
    <property type="nucleotide sequence ID" value="NZ_CABJFJ010000003.1"/>
</dbReference>
<dbReference type="Proteomes" id="UP000284621">
    <property type="component" value="Unassembled WGS sequence"/>
</dbReference>
<evidence type="ECO:0000313" key="2">
    <source>
        <dbReference type="Proteomes" id="UP000284621"/>
    </source>
</evidence>
<reference evidence="1 2" key="1">
    <citation type="submission" date="2018-08" db="EMBL/GenBank/DDBJ databases">
        <title>A genome reference for cultivated species of the human gut microbiota.</title>
        <authorList>
            <person name="Zou Y."/>
            <person name="Xue W."/>
            <person name="Luo G."/>
        </authorList>
    </citation>
    <scope>NUCLEOTIDE SEQUENCE [LARGE SCALE GENOMIC DNA]</scope>
    <source>
        <strain evidence="1 2">AM34-3LB</strain>
    </source>
</reference>
<protein>
    <submittedName>
        <fullName evidence="1">Uncharacterized protein</fullName>
    </submittedName>
</protein>
<accession>A0A414B842</accession>
<dbReference type="AlphaFoldDB" id="A0A414B842"/>
<organism evidence="1 2">
    <name type="scientific">Anaerobutyricum hallii</name>
    <dbReference type="NCBI Taxonomy" id="39488"/>
    <lineage>
        <taxon>Bacteria</taxon>
        <taxon>Bacillati</taxon>
        <taxon>Bacillota</taxon>
        <taxon>Clostridia</taxon>
        <taxon>Lachnospirales</taxon>
        <taxon>Lachnospiraceae</taxon>
        <taxon>Anaerobutyricum</taxon>
    </lineage>
</organism>
<dbReference type="EMBL" id="QSID01000003">
    <property type="protein sequence ID" value="RHC66966.1"/>
    <property type="molecule type" value="Genomic_DNA"/>
</dbReference>
<evidence type="ECO:0000313" key="1">
    <source>
        <dbReference type="EMBL" id="RHC66966.1"/>
    </source>
</evidence>